<feature type="site" description="Transition state stabilizer" evidence="7">
    <location>
        <position position="37"/>
    </location>
</feature>
<dbReference type="CDD" id="cd02516">
    <property type="entry name" value="CDP-ME_synthetase"/>
    <property type="match status" value="1"/>
</dbReference>
<evidence type="ECO:0000256" key="3">
    <source>
        <dbReference type="ARBA" id="ARBA00009789"/>
    </source>
</evidence>
<gene>
    <name evidence="7" type="primary">ispD</name>
    <name evidence="8" type="ORF">C7H73_09725</name>
</gene>
<evidence type="ECO:0000256" key="7">
    <source>
        <dbReference type="HAMAP-Rule" id="MF_00108"/>
    </source>
</evidence>
<keyword evidence="6 7" id="KW-0414">Isoprene biosynthesis</keyword>
<comment type="similarity">
    <text evidence="3 7">Belongs to the IspD/TarI cytidylyltransferase family. IspD subfamily.</text>
</comment>
<sequence length="285" mass="29424">MTDTSAFGALLRQTAAPAAGPPARLWGLVPCAGTGSRALAQGAVQGLPKQYQRVAGQPLVLHTLAAFFGVARLAGTLVAVAPGDTFFDEHRHPLFFAVPCGGATRADTVLGGLQALAERGAQDADWVLVHDAARCLVSTAQIDALIDACQHDAVGGLLGHKLADTLKTATDGPSGVRVAATVDRSDKWLAQTPQMFRLGALREALQHMGGAATDEASAMEAMGLRPRLVPASAQNFKVTYPEDFALAEAVLAQRLHGATVARFAGAGGEAAVGADAAVFFTRPAR</sequence>
<dbReference type="GO" id="GO:0019288">
    <property type="term" value="P:isopentenyl diphosphate biosynthetic process, methylerythritol 4-phosphate pathway"/>
    <property type="evidence" value="ECO:0007669"/>
    <property type="project" value="UniProtKB-UniRule"/>
</dbReference>
<evidence type="ECO:0000256" key="2">
    <source>
        <dbReference type="ARBA" id="ARBA00004787"/>
    </source>
</evidence>
<evidence type="ECO:0000313" key="8">
    <source>
        <dbReference type="EMBL" id="AVP57912.1"/>
    </source>
</evidence>
<dbReference type="PANTHER" id="PTHR32125">
    <property type="entry name" value="2-C-METHYL-D-ERYTHRITOL 4-PHOSPHATE CYTIDYLYLTRANSFERASE, CHLOROPLASTIC"/>
    <property type="match status" value="1"/>
</dbReference>
<dbReference type="FunFam" id="3.90.550.10:FF:000003">
    <property type="entry name" value="2-C-methyl-D-erythritol 4-phosphate cytidylyltransferase"/>
    <property type="match status" value="1"/>
</dbReference>
<evidence type="ECO:0000256" key="4">
    <source>
        <dbReference type="ARBA" id="ARBA00022679"/>
    </source>
</evidence>
<reference evidence="9" key="1">
    <citation type="submission" date="2018-03" db="EMBL/GenBank/DDBJ databases">
        <title>Genome sequencing of Melaminivora sp. strain SC2-7.</title>
        <authorList>
            <person name="Kim S.-J."/>
            <person name="Heo J."/>
            <person name="Ahn J.-H."/>
            <person name="Kwon S.-W."/>
        </authorList>
    </citation>
    <scope>NUCLEOTIDE SEQUENCE [LARGE SCALE GENOMIC DNA]</scope>
    <source>
        <strain evidence="9">SC2-7</strain>
    </source>
</reference>
<evidence type="ECO:0000256" key="5">
    <source>
        <dbReference type="ARBA" id="ARBA00022695"/>
    </source>
</evidence>
<dbReference type="InterPro" id="IPR018294">
    <property type="entry name" value="ISPD_synthase_CS"/>
</dbReference>
<dbReference type="OrthoDB" id="9806837at2"/>
<evidence type="ECO:0000256" key="6">
    <source>
        <dbReference type="ARBA" id="ARBA00023229"/>
    </source>
</evidence>
<dbReference type="InterPro" id="IPR050088">
    <property type="entry name" value="IspD/TarI_cytidylyltransf_bact"/>
</dbReference>
<feature type="site" description="Positions MEP for the nucleophilic attack" evidence="7">
    <location>
        <position position="184"/>
    </location>
</feature>
<accession>A0A2P1NLH0</accession>
<dbReference type="InterPro" id="IPR029044">
    <property type="entry name" value="Nucleotide-diphossugar_trans"/>
</dbReference>
<dbReference type="NCBIfam" id="TIGR00453">
    <property type="entry name" value="ispD"/>
    <property type="match status" value="1"/>
</dbReference>
<feature type="site" description="Transition state stabilizer" evidence="7">
    <location>
        <position position="49"/>
    </location>
</feature>
<dbReference type="SUPFAM" id="SSF53448">
    <property type="entry name" value="Nucleotide-diphospho-sugar transferases"/>
    <property type="match status" value="1"/>
</dbReference>
<keyword evidence="4 7" id="KW-0808">Transferase</keyword>
<dbReference type="HAMAP" id="MF_00108">
    <property type="entry name" value="IspD"/>
    <property type="match status" value="1"/>
</dbReference>
<dbReference type="RefSeq" id="WP_106846465.1">
    <property type="nucleotide sequence ID" value="NZ_CP027792.1"/>
</dbReference>
<dbReference type="Proteomes" id="UP000241829">
    <property type="component" value="Chromosome"/>
</dbReference>
<organism evidence="8 9">
    <name type="scientific">Pulveribacter suum</name>
    <dbReference type="NCBI Taxonomy" id="2116657"/>
    <lineage>
        <taxon>Bacteria</taxon>
        <taxon>Pseudomonadati</taxon>
        <taxon>Pseudomonadota</taxon>
        <taxon>Betaproteobacteria</taxon>
        <taxon>Burkholderiales</taxon>
        <taxon>Comamonadaceae</taxon>
        <taxon>Pulveribacter</taxon>
    </lineage>
</organism>
<proteinExistence type="inferred from homology"/>
<feature type="site" description="Positions MEP for the nucleophilic attack" evidence="7">
    <location>
        <position position="237"/>
    </location>
</feature>
<dbReference type="AlphaFoldDB" id="A0A2P1NLH0"/>
<comment type="function">
    <text evidence="7">Catalyzes the formation of 4-diphosphocytidyl-2-C-methyl-D-erythritol from CTP and 2-C-methyl-D-erythritol 4-phosphate (MEP).</text>
</comment>
<dbReference type="EC" id="2.7.7.60" evidence="7"/>
<dbReference type="UniPathway" id="UPA00056">
    <property type="reaction ID" value="UER00093"/>
</dbReference>
<keyword evidence="5 7" id="KW-0548">Nucleotidyltransferase</keyword>
<dbReference type="EMBL" id="CP027792">
    <property type="protein sequence ID" value="AVP57912.1"/>
    <property type="molecule type" value="Genomic_DNA"/>
</dbReference>
<dbReference type="Pfam" id="PF01128">
    <property type="entry name" value="IspD"/>
    <property type="match status" value="1"/>
</dbReference>
<dbReference type="InterPro" id="IPR001228">
    <property type="entry name" value="IspD"/>
</dbReference>
<keyword evidence="9" id="KW-1185">Reference proteome</keyword>
<name>A0A2P1NLH0_9BURK</name>
<protein>
    <recommendedName>
        <fullName evidence="7">2-C-methyl-D-erythritol 4-phosphate cytidylyltransferase</fullName>
        <ecNumber evidence="7">2.7.7.60</ecNumber>
    </recommendedName>
    <alternativeName>
        <fullName evidence="7">4-diphosphocytidyl-2C-methyl-D-erythritol synthase</fullName>
    </alternativeName>
    <alternativeName>
        <fullName evidence="7">MEP cytidylyltransferase</fullName>
        <shortName evidence="7">MCT</shortName>
    </alternativeName>
</protein>
<dbReference type="Gene3D" id="3.90.550.10">
    <property type="entry name" value="Spore Coat Polysaccharide Biosynthesis Protein SpsA, Chain A"/>
    <property type="match status" value="1"/>
</dbReference>
<evidence type="ECO:0000313" key="9">
    <source>
        <dbReference type="Proteomes" id="UP000241829"/>
    </source>
</evidence>
<comment type="catalytic activity">
    <reaction evidence="1 7">
        <text>2-C-methyl-D-erythritol 4-phosphate + CTP + H(+) = 4-CDP-2-C-methyl-D-erythritol + diphosphate</text>
        <dbReference type="Rhea" id="RHEA:13429"/>
        <dbReference type="ChEBI" id="CHEBI:15378"/>
        <dbReference type="ChEBI" id="CHEBI:33019"/>
        <dbReference type="ChEBI" id="CHEBI:37563"/>
        <dbReference type="ChEBI" id="CHEBI:57823"/>
        <dbReference type="ChEBI" id="CHEBI:58262"/>
        <dbReference type="EC" id="2.7.7.60"/>
    </reaction>
</comment>
<dbReference type="InterPro" id="IPR034683">
    <property type="entry name" value="IspD/TarI"/>
</dbReference>
<dbReference type="PROSITE" id="PS01295">
    <property type="entry name" value="ISPD"/>
    <property type="match status" value="1"/>
</dbReference>
<dbReference type="GO" id="GO:0050518">
    <property type="term" value="F:2-C-methyl-D-erythritol 4-phosphate cytidylyltransferase activity"/>
    <property type="evidence" value="ECO:0007669"/>
    <property type="project" value="UniProtKB-UniRule"/>
</dbReference>
<dbReference type="PANTHER" id="PTHR32125:SF4">
    <property type="entry name" value="2-C-METHYL-D-ERYTHRITOL 4-PHOSPHATE CYTIDYLYLTRANSFERASE, CHLOROPLASTIC"/>
    <property type="match status" value="1"/>
</dbReference>
<dbReference type="KEGG" id="melm:C7H73_09725"/>
<comment type="pathway">
    <text evidence="2 7">Isoprenoid biosynthesis; isopentenyl diphosphate biosynthesis via DXP pathway; isopentenyl diphosphate from 1-deoxy-D-xylulose 5-phosphate: step 2/6.</text>
</comment>
<evidence type="ECO:0000256" key="1">
    <source>
        <dbReference type="ARBA" id="ARBA00001282"/>
    </source>
</evidence>